<evidence type="ECO:0000313" key="7">
    <source>
        <dbReference type="EMBL" id="RMJ03537.1"/>
    </source>
</evidence>
<evidence type="ECO:0000313" key="8">
    <source>
        <dbReference type="Proteomes" id="UP000277212"/>
    </source>
</evidence>
<comment type="caution">
    <text evidence="7">The sequence shown here is derived from an EMBL/GenBank/DDBJ whole genome shotgun (WGS) entry which is preliminary data.</text>
</comment>
<evidence type="ECO:0000256" key="4">
    <source>
        <dbReference type="ARBA" id="ARBA00023268"/>
    </source>
</evidence>
<dbReference type="AlphaFoldDB" id="A0A3M2RE10"/>
<dbReference type="Proteomes" id="UP000277212">
    <property type="component" value="Unassembled WGS sequence"/>
</dbReference>
<dbReference type="GO" id="GO:0004312">
    <property type="term" value="F:fatty acid synthase activity"/>
    <property type="evidence" value="ECO:0007669"/>
    <property type="project" value="TreeGrafter"/>
</dbReference>
<dbReference type="SMART" id="SM00829">
    <property type="entry name" value="PKS_ER"/>
    <property type="match status" value="1"/>
</dbReference>
<dbReference type="InterPro" id="IPR036291">
    <property type="entry name" value="NAD(P)-bd_dom_sf"/>
</dbReference>
<dbReference type="InterPro" id="IPR050091">
    <property type="entry name" value="PKS_NRPS_Biosynth_Enz"/>
</dbReference>
<gene>
    <name evidence="7" type="ORF">CDV36_014944</name>
</gene>
<dbReference type="OrthoDB" id="329835at2759"/>
<dbReference type="STRING" id="2010991.A0A3M2RE10"/>
<dbReference type="PANTHER" id="PTHR43775:SF22">
    <property type="entry name" value="SYNTHASE, PUTATIVE (JCVI)-RELATED"/>
    <property type="match status" value="1"/>
</dbReference>
<evidence type="ECO:0000259" key="6">
    <source>
        <dbReference type="SMART" id="SM00829"/>
    </source>
</evidence>
<dbReference type="InterPro" id="IPR013149">
    <property type="entry name" value="ADH-like_C"/>
</dbReference>
<reference evidence="7 8" key="1">
    <citation type="submission" date="2017-06" db="EMBL/GenBank/DDBJ databases">
        <title>Comparative genomic analysis of Ambrosia Fusariam Clade fungi.</title>
        <authorList>
            <person name="Stajich J.E."/>
            <person name="Carrillo J."/>
            <person name="Kijimoto T."/>
            <person name="Eskalen A."/>
            <person name="O'Donnell K."/>
            <person name="Kasson M."/>
        </authorList>
    </citation>
    <scope>NUCLEOTIDE SEQUENCE [LARGE SCALE GENOMIC DNA]</scope>
    <source>
        <strain evidence="7">UCR3666</strain>
    </source>
</reference>
<evidence type="ECO:0000256" key="3">
    <source>
        <dbReference type="ARBA" id="ARBA00023002"/>
    </source>
</evidence>
<dbReference type="PANTHER" id="PTHR43775">
    <property type="entry name" value="FATTY ACID SYNTHASE"/>
    <property type="match status" value="1"/>
</dbReference>
<dbReference type="Pfam" id="PF00107">
    <property type="entry name" value="ADH_zinc_N"/>
    <property type="match status" value="1"/>
</dbReference>
<keyword evidence="1" id="KW-0596">Phosphopantetheine</keyword>
<dbReference type="Gene3D" id="3.40.50.720">
    <property type="entry name" value="NAD(P)-binding Rossmann-like Domain"/>
    <property type="match status" value="1"/>
</dbReference>
<dbReference type="EMBL" id="NKUJ01000509">
    <property type="protein sequence ID" value="RMJ03537.1"/>
    <property type="molecule type" value="Genomic_DNA"/>
</dbReference>
<dbReference type="InterPro" id="IPR020843">
    <property type="entry name" value="ER"/>
</dbReference>
<accession>A0A3M2RE10</accession>
<dbReference type="InterPro" id="IPR013968">
    <property type="entry name" value="PKS_KR"/>
</dbReference>
<dbReference type="InterPro" id="IPR011032">
    <property type="entry name" value="GroES-like_sf"/>
</dbReference>
<dbReference type="GO" id="GO:0006633">
    <property type="term" value="P:fatty acid biosynthetic process"/>
    <property type="evidence" value="ECO:0007669"/>
    <property type="project" value="TreeGrafter"/>
</dbReference>
<feature type="domain" description="Enoyl reductase (ER)" evidence="6">
    <location>
        <begin position="126"/>
        <end position="440"/>
    </location>
</feature>
<dbReference type="CDD" id="cd05195">
    <property type="entry name" value="enoyl_red"/>
    <property type="match status" value="1"/>
</dbReference>
<keyword evidence="3" id="KW-0560">Oxidoreductase</keyword>
<evidence type="ECO:0000259" key="5">
    <source>
        <dbReference type="SMART" id="SM00822"/>
    </source>
</evidence>
<dbReference type="SUPFAM" id="SSF50129">
    <property type="entry name" value="GroES-like"/>
    <property type="match status" value="1"/>
</dbReference>
<evidence type="ECO:0000256" key="2">
    <source>
        <dbReference type="ARBA" id="ARBA00022553"/>
    </source>
</evidence>
<dbReference type="Pfam" id="PF08659">
    <property type="entry name" value="KR"/>
    <property type="match status" value="1"/>
</dbReference>
<dbReference type="Gene3D" id="3.90.180.10">
    <property type="entry name" value="Medium-chain alcohol dehydrogenases, catalytic domain"/>
    <property type="match status" value="1"/>
</dbReference>
<keyword evidence="2" id="KW-0597">Phosphoprotein</keyword>
<dbReference type="GO" id="GO:0016491">
    <property type="term" value="F:oxidoreductase activity"/>
    <property type="evidence" value="ECO:0007669"/>
    <property type="project" value="UniProtKB-KW"/>
</dbReference>
<dbReference type="GO" id="GO:0044550">
    <property type="term" value="P:secondary metabolite biosynthetic process"/>
    <property type="evidence" value="ECO:0007669"/>
    <property type="project" value="TreeGrafter"/>
</dbReference>
<dbReference type="SUPFAM" id="SSF51735">
    <property type="entry name" value="NAD(P)-binding Rossmann-fold domains"/>
    <property type="match status" value="2"/>
</dbReference>
<evidence type="ECO:0000256" key="1">
    <source>
        <dbReference type="ARBA" id="ARBA00022450"/>
    </source>
</evidence>
<feature type="domain" description="Ketoreductase" evidence="5">
    <location>
        <begin position="425"/>
        <end position="593"/>
    </location>
</feature>
<keyword evidence="8" id="KW-1185">Reference proteome</keyword>
<dbReference type="SMART" id="SM00822">
    <property type="entry name" value="PKS_KR"/>
    <property type="match status" value="1"/>
</dbReference>
<name>A0A3M2RE10_9HYPO</name>
<organism evidence="7 8">
    <name type="scientific">Fusarium kuroshium</name>
    <dbReference type="NCBI Taxonomy" id="2010991"/>
    <lineage>
        <taxon>Eukaryota</taxon>
        <taxon>Fungi</taxon>
        <taxon>Dikarya</taxon>
        <taxon>Ascomycota</taxon>
        <taxon>Pezizomycotina</taxon>
        <taxon>Sordariomycetes</taxon>
        <taxon>Hypocreomycetidae</taxon>
        <taxon>Hypocreales</taxon>
        <taxon>Nectriaceae</taxon>
        <taxon>Fusarium</taxon>
        <taxon>Fusarium solani species complex</taxon>
    </lineage>
</organism>
<protein>
    <submittedName>
        <fullName evidence="7">Uncharacterized protein</fullName>
    </submittedName>
</protein>
<dbReference type="InterPro" id="IPR057326">
    <property type="entry name" value="KR_dom"/>
</dbReference>
<proteinExistence type="predicted"/>
<keyword evidence="4" id="KW-0511">Multifunctional enzyme</keyword>
<sequence>MRSDGKNSESESDMLMATGFTRVIRKEAEGLKLVILTVKQDLPDNSAILQVVSGILKVSFVEQRDRICELKYQYNNNAVVVPRLRVAPHYERWSQGKTAQSGGAAVTEEIALVPKRLLKLEVEVPGLLSSMRFTDDGPKTPLGTHEVEVQAKTYGVNSNRVEMAMGHLSEDQTNGPTWVSEWAGLITAVGTGLSDQWKGSDLELTRRLPSSMSFTDASAALLAYTTAWLVLNAVARLTPGQTVLVHSAETATGQAAVIIAQLLGADVFATVKDAQAKKLVVETLGVAESKVYSSQHTNYKQGVLRQTAGQGVHVVLNSLDDSHLQDSWDSLAPFGTFVELREGHKSSIHALDGKNATFTSLGLGLLIRQRPGINGKAMDKVIDLINGGKISSIQAKLVKFLEVNDGAIVRATMPKPTELTIMADATYVLAAHRAKHIVALNRSGTTGCAQDLVALEAEFEKHGAKLYKPACDVTDEARVRQMATWCAANLPPVRGIIQSAASFVDKVLENMTGQNFNQGVRPRRDGTLNVYNTFASDQLEHVVLLSSAAGVLGGKGQTHYNTGNAFQEGFGLQEVAEQVTSGLKTHFTAILSCFSYGG</sequence>